<keyword evidence="2" id="KW-0472">Membrane</keyword>
<dbReference type="Proteomes" id="UP000460333">
    <property type="component" value="Unassembled WGS sequence"/>
</dbReference>
<evidence type="ECO:0000313" key="3">
    <source>
        <dbReference type="EMBL" id="KAB7235539.1"/>
    </source>
</evidence>
<evidence type="ECO:0000256" key="1">
    <source>
        <dbReference type="SAM" id="MobiDB-lite"/>
    </source>
</evidence>
<evidence type="ECO:0000313" key="6">
    <source>
        <dbReference type="Proteomes" id="UP000460333"/>
    </source>
</evidence>
<comment type="caution">
    <text evidence="4">The sequence shown here is derived from an EMBL/GenBank/DDBJ whole genome shotgun (WGS) entry which is preliminary data.</text>
</comment>
<sequence>MVCTPRQPGAGANHSHTHGEGAKPLRSFPSLPKGTPMNTPIPVIVDGQAGIFAHSKARVATLNVKAKERLCLMDARIRTLMAEPEEGAATAEYAVVLVAATGFAAVLVAILKSDAIKTLLTNIIKQALKVG</sequence>
<organism evidence="4 5">
    <name type="scientific">Bifidobacterium longum</name>
    <dbReference type="NCBI Taxonomy" id="216816"/>
    <lineage>
        <taxon>Bacteria</taxon>
        <taxon>Bacillati</taxon>
        <taxon>Actinomycetota</taxon>
        <taxon>Actinomycetes</taxon>
        <taxon>Bifidobacteriales</taxon>
        <taxon>Bifidobacteriaceae</taxon>
        <taxon>Bifidobacterium</taxon>
    </lineage>
</organism>
<evidence type="ECO:0000313" key="5">
    <source>
        <dbReference type="Proteomes" id="UP000451234"/>
    </source>
</evidence>
<accession>A0A6A2SVS9</accession>
<feature type="region of interest" description="Disordered" evidence="1">
    <location>
        <begin position="1"/>
        <end position="32"/>
    </location>
</feature>
<feature type="transmembrane region" description="Helical" evidence="2">
    <location>
        <begin position="93"/>
        <end position="111"/>
    </location>
</feature>
<name>A0A6A2SVS9_BIFLN</name>
<reference evidence="5 6" key="1">
    <citation type="journal article" date="2019" name="Nat. Med.">
        <title>A library of human gut bacterial isolates paired with longitudinal multiomics data enables mechanistic microbiome research.</title>
        <authorList>
            <person name="Poyet M."/>
            <person name="Groussin M."/>
            <person name="Gibbons S.M."/>
            <person name="Avila-Pacheco J."/>
            <person name="Jiang X."/>
            <person name="Kearney S.M."/>
            <person name="Perrotta A.R."/>
            <person name="Berdy B."/>
            <person name="Zhao S."/>
            <person name="Lieberman T.D."/>
            <person name="Swanson P.K."/>
            <person name="Smith M."/>
            <person name="Roesemann S."/>
            <person name="Alexander J.E."/>
            <person name="Rich S.A."/>
            <person name="Livny J."/>
            <person name="Vlamakis H."/>
            <person name="Clish C."/>
            <person name="Bullock K."/>
            <person name="Deik A."/>
            <person name="Scott J."/>
            <person name="Pierce K.A."/>
            <person name="Xavier R.J."/>
            <person name="Alm E.J."/>
        </authorList>
    </citation>
    <scope>NUCLEOTIDE SEQUENCE [LARGE SCALE GENOMIC DNA]</scope>
    <source>
        <strain evidence="3 6">BIOML-A118</strain>
        <strain evidence="4 5">BIOML-A75</strain>
    </source>
</reference>
<evidence type="ECO:0000256" key="2">
    <source>
        <dbReference type="SAM" id="Phobius"/>
    </source>
</evidence>
<keyword evidence="2" id="KW-0812">Transmembrane</keyword>
<keyword evidence="2" id="KW-1133">Transmembrane helix</keyword>
<dbReference type="AlphaFoldDB" id="A0A6A2SVS9"/>
<evidence type="ECO:0000313" key="4">
    <source>
        <dbReference type="EMBL" id="KAB7322763.1"/>
    </source>
</evidence>
<dbReference type="Pfam" id="PF14029">
    <property type="entry name" value="DUF4244"/>
    <property type="match status" value="1"/>
</dbReference>
<proteinExistence type="predicted"/>
<dbReference type="EMBL" id="WDRV01000006">
    <property type="protein sequence ID" value="KAB7322763.1"/>
    <property type="molecule type" value="Genomic_DNA"/>
</dbReference>
<protein>
    <submittedName>
        <fullName evidence="4">DUF4244 domain-containing protein</fullName>
    </submittedName>
</protein>
<gene>
    <name evidence="4" type="ORF">GBB65_06400</name>
    <name evidence="3" type="ORF">GBC43_06440</name>
</gene>
<dbReference type="Proteomes" id="UP000451234">
    <property type="component" value="Unassembled WGS sequence"/>
</dbReference>
<dbReference type="EMBL" id="WDTJ01000007">
    <property type="protein sequence ID" value="KAB7235539.1"/>
    <property type="molecule type" value="Genomic_DNA"/>
</dbReference>
<dbReference type="InterPro" id="IPR025338">
    <property type="entry name" value="DUF4244"/>
</dbReference>